<gene>
    <name evidence="4" type="ORF">RB653_004671</name>
</gene>
<keyword evidence="3" id="KW-0456">Lyase</keyword>
<proteinExistence type="inferred from homology"/>
<dbReference type="EMBL" id="JAVFKY010000001">
    <property type="protein sequence ID" value="KAK5583081.1"/>
    <property type="molecule type" value="Genomic_DNA"/>
</dbReference>
<comment type="similarity">
    <text evidence="1">Belongs to the terpene synthase family.</text>
</comment>
<keyword evidence="5" id="KW-1185">Reference proteome</keyword>
<accession>A0AAN7YXH5</accession>
<name>A0AAN7YXH5_9MYCE</name>
<protein>
    <recommendedName>
        <fullName evidence="6">Terpene synthase</fullName>
    </recommendedName>
</protein>
<organism evidence="4 5">
    <name type="scientific">Dictyostelium firmibasis</name>
    <dbReference type="NCBI Taxonomy" id="79012"/>
    <lineage>
        <taxon>Eukaryota</taxon>
        <taxon>Amoebozoa</taxon>
        <taxon>Evosea</taxon>
        <taxon>Eumycetozoa</taxon>
        <taxon>Dictyostelia</taxon>
        <taxon>Dictyosteliales</taxon>
        <taxon>Dictyosteliaceae</taxon>
        <taxon>Dictyostelium</taxon>
    </lineage>
</organism>
<reference evidence="4 5" key="1">
    <citation type="submission" date="2023-11" db="EMBL/GenBank/DDBJ databases">
        <title>Dfirmibasis_genome.</title>
        <authorList>
            <person name="Edelbroek B."/>
            <person name="Kjellin J."/>
            <person name="Jerlstrom-Hultqvist J."/>
            <person name="Soderbom F."/>
        </authorList>
    </citation>
    <scope>NUCLEOTIDE SEQUENCE [LARGE SCALE GENOMIC DNA]</scope>
    <source>
        <strain evidence="4 5">TNS-C-14</strain>
    </source>
</reference>
<dbReference type="GO" id="GO:0046246">
    <property type="term" value="P:terpene biosynthetic process"/>
    <property type="evidence" value="ECO:0007669"/>
    <property type="project" value="UniProtKB-ARBA"/>
</dbReference>
<evidence type="ECO:0000256" key="3">
    <source>
        <dbReference type="ARBA" id="ARBA00023239"/>
    </source>
</evidence>
<dbReference type="SUPFAM" id="SSF48576">
    <property type="entry name" value="Terpenoid synthases"/>
    <property type="match status" value="1"/>
</dbReference>
<evidence type="ECO:0000313" key="5">
    <source>
        <dbReference type="Proteomes" id="UP001344447"/>
    </source>
</evidence>
<dbReference type="PANTHER" id="PTHR35201">
    <property type="entry name" value="TERPENE SYNTHASE"/>
    <property type="match status" value="1"/>
</dbReference>
<dbReference type="InterPro" id="IPR008949">
    <property type="entry name" value="Isoprenoid_synthase_dom_sf"/>
</dbReference>
<sequence length="340" mass="40277">MYSLHDFKYPKDWIEPPANDKCLYTCYKEVVDFKLFEENKKTFEYYYGTISSTIYLYPLCNYEQLLVASRYLTVCFVVDDFLESKLINPDESRELIKKIEHIFMDGKFYDTNNVSNIEKYILFFRETTKQFVGEKIQFFNQFLKFMIDWVNSINPFNRADNIDNYDSYNFFKRTNSGTYVSLSVAMLLYPNSKVDPSIWINSRFDRFATNGGYQMATLNDCASYAKEIRNNNHLTNPLHFLQKEEGSFDSAYNVILKFNDEIMNQICEDERILLEECPIDQRDDLKQLTRSMKLILGGNYLWSLQCSRYVDENSPFIEQKSKDPNVVGYEMVVEKILSQN</sequence>
<dbReference type="Pfam" id="PF19086">
    <property type="entry name" value="Terpene_syn_C_2"/>
    <property type="match status" value="1"/>
</dbReference>
<evidence type="ECO:0000256" key="2">
    <source>
        <dbReference type="ARBA" id="ARBA00022723"/>
    </source>
</evidence>
<dbReference type="Proteomes" id="UP001344447">
    <property type="component" value="Unassembled WGS sequence"/>
</dbReference>
<evidence type="ECO:0000256" key="1">
    <source>
        <dbReference type="ARBA" id="ARBA00006333"/>
    </source>
</evidence>
<dbReference type="PANTHER" id="PTHR35201:SF2">
    <property type="entry name" value="TERPENE SYNTHASE 1-RELATED"/>
    <property type="match status" value="1"/>
</dbReference>
<evidence type="ECO:0008006" key="6">
    <source>
        <dbReference type="Google" id="ProtNLM"/>
    </source>
</evidence>
<evidence type="ECO:0000313" key="4">
    <source>
        <dbReference type="EMBL" id="KAK5583081.1"/>
    </source>
</evidence>
<dbReference type="Gene3D" id="1.10.600.10">
    <property type="entry name" value="Farnesyl Diphosphate Synthase"/>
    <property type="match status" value="1"/>
</dbReference>
<keyword evidence="2" id="KW-0479">Metal-binding</keyword>
<dbReference type="InterPro" id="IPR034686">
    <property type="entry name" value="Terpene_cyclase-like_2"/>
</dbReference>
<comment type="caution">
    <text evidence="4">The sequence shown here is derived from an EMBL/GenBank/DDBJ whole genome shotgun (WGS) entry which is preliminary data.</text>
</comment>
<dbReference type="AlphaFoldDB" id="A0AAN7YXH5"/>
<dbReference type="GO" id="GO:0046872">
    <property type="term" value="F:metal ion binding"/>
    <property type="evidence" value="ECO:0007669"/>
    <property type="project" value="UniProtKB-KW"/>
</dbReference>
<dbReference type="GO" id="GO:0010333">
    <property type="term" value="F:terpene synthase activity"/>
    <property type="evidence" value="ECO:0007669"/>
    <property type="project" value="InterPro"/>
</dbReference>